<dbReference type="InterPro" id="IPR006059">
    <property type="entry name" value="SBP"/>
</dbReference>
<feature type="chain" id="PRO_5043398823" evidence="2">
    <location>
        <begin position="26"/>
        <end position="483"/>
    </location>
</feature>
<evidence type="ECO:0000256" key="1">
    <source>
        <dbReference type="SAM" id="MobiDB-lite"/>
    </source>
</evidence>
<dbReference type="Gene3D" id="3.40.190.10">
    <property type="entry name" value="Periplasmic binding protein-like II"/>
    <property type="match status" value="1"/>
</dbReference>
<reference evidence="3 4" key="1">
    <citation type="submission" date="2019-09" db="EMBL/GenBank/DDBJ databases">
        <title>Draft genome sequencing of Hungatella hathewayi 123Y-2.</title>
        <authorList>
            <person name="Lv Q."/>
            <person name="Li S."/>
        </authorList>
    </citation>
    <scope>NUCLEOTIDE SEQUENCE [LARGE SCALE GENOMIC DNA]</scope>
    <source>
        <strain evidence="3 4">123Y-2</strain>
    </source>
</reference>
<dbReference type="Pfam" id="PF13416">
    <property type="entry name" value="SBP_bac_8"/>
    <property type="match status" value="1"/>
</dbReference>
<protein>
    <submittedName>
        <fullName evidence="3">Carbohydrate ABC transporter substrate-binding protein</fullName>
    </submittedName>
</protein>
<dbReference type="PANTHER" id="PTHR43649:SF12">
    <property type="entry name" value="DIACETYLCHITOBIOSE BINDING PROTEIN DASA"/>
    <property type="match status" value="1"/>
</dbReference>
<evidence type="ECO:0000313" key="3">
    <source>
        <dbReference type="EMBL" id="MUB65997.1"/>
    </source>
</evidence>
<evidence type="ECO:0000256" key="2">
    <source>
        <dbReference type="SAM" id="SignalP"/>
    </source>
</evidence>
<dbReference type="InterPro" id="IPR022387">
    <property type="entry name" value="Bind_CPR0540"/>
</dbReference>
<dbReference type="SUPFAM" id="SSF53850">
    <property type="entry name" value="Periplasmic binding protein-like II"/>
    <property type="match status" value="1"/>
</dbReference>
<dbReference type="EMBL" id="WNME01000020">
    <property type="protein sequence ID" value="MUB65997.1"/>
    <property type="molecule type" value="Genomic_DNA"/>
</dbReference>
<sequence length="483" mass="51331">MIRRIFMRKTLSILLAASMVAATLAGCGSKPAETTAAPKAEETTTAADAAKTEETTADAAESTGDPVTLKLAIFKGGYGDAFWTAVTDAYTKANPNVTFEIDADPSIGEKVNSSMLAGDVPDFIYCPSSNPSGLAQRLIKDQALADLTDVFEGPLKGKILDGFLDTSLSQPYGDGKVYLAPLYYTANGLFYNATLFEEAGLNVPTTWDEFFALGDEIKGKDIAGKSDRSLFTYQGGNAPGYMETVIIPLLTAKLGVEGMNDCFTYKEGAWDKEGVKEVFDLVAKLGSGGYLLPNTTGIDHTTAQTAVMNGSALFVPCGSWIVGEMADITGEEINGKPFAWGFAPVPAMDGTADKYLMSSVEEVYIPAASENVDAAKDFLAFLYSDEAIKLNAEKTGGIPPVVGATDLTKDILDPMVLSTFQSFDNGYKPYIGGFAAVDSEVVPKSEFYGHVNAVVDGKETVDDWVAACDKLSDTVRDSLVTAE</sequence>
<dbReference type="PROSITE" id="PS51257">
    <property type="entry name" value="PROKAR_LIPOPROTEIN"/>
    <property type="match status" value="1"/>
</dbReference>
<gene>
    <name evidence="3" type="ORF">GNE07_23535</name>
</gene>
<proteinExistence type="predicted"/>
<organism evidence="3 4">
    <name type="scientific">Hungatella hathewayi</name>
    <dbReference type="NCBI Taxonomy" id="154046"/>
    <lineage>
        <taxon>Bacteria</taxon>
        <taxon>Bacillati</taxon>
        <taxon>Bacillota</taxon>
        <taxon>Clostridia</taxon>
        <taxon>Lachnospirales</taxon>
        <taxon>Lachnospiraceae</taxon>
        <taxon>Hungatella</taxon>
    </lineage>
</organism>
<name>A0AAW9WPK9_9FIRM</name>
<comment type="caution">
    <text evidence="3">The sequence shown here is derived from an EMBL/GenBank/DDBJ whole genome shotgun (WGS) entry which is preliminary data.</text>
</comment>
<dbReference type="Proteomes" id="UP000434223">
    <property type="component" value="Unassembled WGS sequence"/>
</dbReference>
<dbReference type="InterPro" id="IPR050490">
    <property type="entry name" value="Bact_solute-bd_prot1"/>
</dbReference>
<dbReference type="NCBIfam" id="TIGR03850">
    <property type="entry name" value="bind_CPR_0540"/>
    <property type="match status" value="1"/>
</dbReference>
<accession>A0AAW9WPK9</accession>
<keyword evidence="2" id="KW-0732">Signal</keyword>
<feature type="signal peptide" evidence="2">
    <location>
        <begin position="1"/>
        <end position="25"/>
    </location>
</feature>
<dbReference type="PANTHER" id="PTHR43649">
    <property type="entry name" value="ARABINOSE-BINDING PROTEIN-RELATED"/>
    <property type="match status" value="1"/>
</dbReference>
<feature type="compositionally biased region" description="Low complexity" evidence="1">
    <location>
        <begin position="31"/>
        <end position="49"/>
    </location>
</feature>
<feature type="region of interest" description="Disordered" evidence="1">
    <location>
        <begin position="31"/>
        <end position="62"/>
    </location>
</feature>
<dbReference type="AlphaFoldDB" id="A0AAW9WPK9"/>
<evidence type="ECO:0000313" key="4">
    <source>
        <dbReference type="Proteomes" id="UP000434223"/>
    </source>
</evidence>